<protein>
    <submittedName>
        <fullName evidence="1">Quinon protein alcohol dehydrogenase-like superfamily</fullName>
    </submittedName>
</protein>
<keyword evidence="2" id="KW-1185">Reference proteome</keyword>
<accession>A0ACC0D4W5</accession>
<organism evidence="1 2">
    <name type="scientific">Hypoxylon rubiginosum</name>
    <dbReference type="NCBI Taxonomy" id="110542"/>
    <lineage>
        <taxon>Eukaryota</taxon>
        <taxon>Fungi</taxon>
        <taxon>Dikarya</taxon>
        <taxon>Ascomycota</taxon>
        <taxon>Pezizomycotina</taxon>
        <taxon>Sordariomycetes</taxon>
        <taxon>Xylariomycetidae</taxon>
        <taxon>Xylariales</taxon>
        <taxon>Hypoxylaceae</taxon>
        <taxon>Hypoxylon</taxon>
    </lineage>
</organism>
<dbReference type="EMBL" id="MU394305">
    <property type="protein sequence ID" value="KAI6087797.1"/>
    <property type="molecule type" value="Genomic_DNA"/>
</dbReference>
<gene>
    <name evidence="1" type="ORF">F4821DRAFT_235248</name>
</gene>
<name>A0ACC0D4W5_9PEZI</name>
<evidence type="ECO:0000313" key="2">
    <source>
        <dbReference type="Proteomes" id="UP001497680"/>
    </source>
</evidence>
<evidence type="ECO:0000313" key="1">
    <source>
        <dbReference type="EMBL" id="KAI6087797.1"/>
    </source>
</evidence>
<sequence>MPDDTSLSAFHGQGVLHSGLGSFEVKGDLNIGVSRNCLSDLFVTDPRHDKERIEQAKGGLLRDVYCWILENNDFLRWHSDSSGLLWVRGDPGKGKTMLLCGIINELENQKQTSNTTHVLSFFFCQATDPRLNNATAVLRGLIYLIIRQQPSLISHVEEVYNRTGKEIFEGVNAWIALRKILENILQDPNLPDTTFVIDALDECETGLSLLLDLITVSSKVKWIVSSRNRIDIEERLYSGTQHIRSLWLELRLELNESSVSESVCRYIQHEVDRLTKLKKYNDELREVVQNYLALHANDTFLWVALVCQALADPKVRLWHTHSKLREFPPGLDSLYDRMIDQITESYDAESCKRILSVMSIVYRPLSLQELAPLVGFPEDLEEMVELCGSFLVLREGTVSFIHQSAKDYLLQHAAGKISRSNTRDKHHTVCQVLLELMSQRLQRDIYSLDDWGIPPGEIKPPEPDPLAAMRYSCIYWVDHLAECQHSEQTQYNSLQDNGMVDRFLRKHYLHWLEALSILKSLSQGVLAISKLKRLIPGETTQLSKLIHDAHRFIRHNILAIESSPLQVYASALLFSPRQSLVRTLFKDEKPLWLASEPAIEDQWSACIVTFEGHGNCDLLVLSPDGSKLALNSDLSTIKICDIETGAYLLTLRSHEHYVHSATFSPDGARLASWSDEDSVRIWDMATGVCLTTIVEHGPVNSVALSPSGGLLASSSRKLLVDGRDSITNIWDVATGACLRTLLGHDEDVLSVAFSPNGELLASGSLDSTAKMWDVTTGECLTTIVEHGPVHSVAFSPDGNQLASGSSEGTIGLWDMTGTRLVTLEGHESSVHSVAFLGDENHLASHSGDYETRIWDTKTRACLMTFQGHSFYSMAFSLNGRVASILTSRMVKVWDGLKDVGFADVTKHGDCVEDIAFSPHGNLVASISSDGTARIWSAKTGKCLEAILAHVPMDWVDFSTDGWRLITDIGIMPLPIPLALYTVPLPTPSSQRPPMRYQFEIRQYTEWIICNGQKLVWLPPEYRPHRSAVHAQTIAIGCLSGLVWTLNFSFPLSDVRFDGESGRQSSWESDLDLEIETDTEVDVMTQRWKRRHKGESDDMEVVEAKTRRWWKRRHLNRSGSRSRS</sequence>
<reference evidence="1 2" key="1">
    <citation type="journal article" date="2022" name="New Phytol.">
        <title>Ecological generalism drives hyperdiversity of secondary metabolite gene clusters in xylarialean endophytes.</title>
        <authorList>
            <person name="Franco M.E.E."/>
            <person name="Wisecaver J.H."/>
            <person name="Arnold A.E."/>
            <person name="Ju Y.M."/>
            <person name="Slot J.C."/>
            <person name="Ahrendt S."/>
            <person name="Moore L.P."/>
            <person name="Eastman K.E."/>
            <person name="Scott K."/>
            <person name="Konkel Z."/>
            <person name="Mondo S.J."/>
            <person name="Kuo A."/>
            <person name="Hayes R.D."/>
            <person name="Haridas S."/>
            <person name="Andreopoulos B."/>
            <person name="Riley R."/>
            <person name="LaButti K."/>
            <person name="Pangilinan J."/>
            <person name="Lipzen A."/>
            <person name="Amirebrahimi M."/>
            <person name="Yan J."/>
            <person name="Adam C."/>
            <person name="Keymanesh K."/>
            <person name="Ng V."/>
            <person name="Louie K."/>
            <person name="Northen T."/>
            <person name="Drula E."/>
            <person name="Henrissat B."/>
            <person name="Hsieh H.M."/>
            <person name="Youens-Clark K."/>
            <person name="Lutzoni F."/>
            <person name="Miadlikowska J."/>
            <person name="Eastwood D.C."/>
            <person name="Hamelin R.C."/>
            <person name="Grigoriev I.V."/>
            <person name="U'Ren J.M."/>
        </authorList>
    </citation>
    <scope>NUCLEOTIDE SEQUENCE [LARGE SCALE GENOMIC DNA]</scope>
    <source>
        <strain evidence="1 2">ER1909</strain>
    </source>
</reference>
<dbReference type="Proteomes" id="UP001497680">
    <property type="component" value="Unassembled WGS sequence"/>
</dbReference>
<proteinExistence type="predicted"/>
<comment type="caution">
    <text evidence="1">The sequence shown here is derived from an EMBL/GenBank/DDBJ whole genome shotgun (WGS) entry which is preliminary data.</text>
</comment>